<dbReference type="InterPro" id="IPR038792">
    <property type="entry name" value="CFAP97D1/2"/>
</dbReference>
<dbReference type="Proteomes" id="UP000187209">
    <property type="component" value="Unassembled WGS sequence"/>
</dbReference>
<feature type="coiled-coil region" evidence="2">
    <location>
        <begin position="46"/>
        <end position="79"/>
    </location>
</feature>
<dbReference type="Pfam" id="PF13879">
    <property type="entry name" value="Hmw_CFAP97"/>
    <property type="match status" value="1"/>
</dbReference>
<keyword evidence="5" id="KW-1185">Reference proteome</keyword>
<evidence type="ECO:0000256" key="2">
    <source>
        <dbReference type="SAM" id="Coils"/>
    </source>
</evidence>
<protein>
    <submittedName>
        <fullName evidence="4">Uncharacterized protein</fullName>
    </submittedName>
</protein>
<reference evidence="4 5" key="1">
    <citation type="submission" date="2016-11" db="EMBL/GenBank/DDBJ databases">
        <title>The macronuclear genome of Stentor coeruleus: a giant cell with tiny introns.</title>
        <authorList>
            <person name="Slabodnick M."/>
            <person name="Ruby J.G."/>
            <person name="Reiff S.B."/>
            <person name="Swart E.C."/>
            <person name="Gosai S."/>
            <person name="Prabakaran S."/>
            <person name="Witkowska E."/>
            <person name="Larue G.E."/>
            <person name="Fisher S."/>
            <person name="Freeman R.M."/>
            <person name="Gunawardena J."/>
            <person name="Chu W."/>
            <person name="Stover N.A."/>
            <person name="Gregory B.D."/>
            <person name="Nowacki M."/>
            <person name="Derisi J."/>
            <person name="Roy S.W."/>
            <person name="Marshall W.F."/>
            <person name="Sood P."/>
        </authorList>
    </citation>
    <scope>NUCLEOTIDE SEQUENCE [LARGE SCALE GENOMIC DNA]</scope>
    <source>
        <strain evidence="4">WM001</strain>
    </source>
</reference>
<dbReference type="PANTHER" id="PTHR33768">
    <property type="entry name" value="MIP11318P"/>
    <property type="match status" value="1"/>
</dbReference>
<dbReference type="PANTHER" id="PTHR33768:SF3">
    <property type="entry name" value="MIP11318P"/>
    <property type="match status" value="1"/>
</dbReference>
<dbReference type="OrthoDB" id="2163395at2759"/>
<proteinExistence type="inferred from homology"/>
<evidence type="ECO:0000256" key="1">
    <source>
        <dbReference type="ARBA" id="ARBA00008315"/>
    </source>
</evidence>
<organism evidence="4 5">
    <name type="scientific">Stentor coeruleus</name>
    <dbReference type="NCBI Taxonomy" id="5963"/>
    <lineage>
        <taxon>Eukaryota</taxon>
        <taxon>Sar</taxon>
        <taxon>Alveolata</taxon>
        <taxon>Ciliophora</taxon>
        <taxon>Postciliodesmatophora</taxon>
        <taxon>Heterotrichea</taxon>
        <taxon>Heterotrichida</taxon>
        <taxon>Stentoridae</taxon>
        <taxon>Stentor</taxon>
    </lineage>
</organism>
<dbReference type="AlphaFoldDB" id="A0A1R2CVR6"/>
<dbReference type="EMBL" id="MPUH01000375">
    <property type="protein sequence ID" value="OMJ81582.1"/>
    <property type="molecule type" value="Genomic_DNA"/>
</dbReference>
<keyword evidence="2" id="KW-0175">Coiled coil</keyword>
<evidence type="ECO:0000313" key="4">
    <source>
        <dbReference type="EMBL" id="OMJ93073.1"/>
    </source>
</evidence>
<comment type="caution">
    <text evidence="4">The sequence shown here is derived from an EMBL/GenBank/DDBJ whole genome shotgun (WGS) entry which is preliminary data.</text>
</comment>
<accession>A0A1R2CVR6</accession>
<comment type="similarity">
    <text evidence="1">Belongs to the CFAP97 family.</text>
</comment>
<sequence length="198" mass="23152">MWNSVAGCKDIAERDAIAEHIIHKTKLSNIKSRIDNKPPRVMPHVRRKAKKELEEQKSQAEIQHQNQLLLKKLEKIEHNSSRAFSFCKNRSGYLNKMRIDEMLRITEQNNKILDRIQSTKPHYSASKQQQDYLFKKYLSIQLSENARRIPRVSSYNVGEMNDMIKLGKYFRPNTASDMYKPLSKSARPGSAKHIKEDL</sequence>
<dbReference type="EMBL" id="MPUH01000049">
    <property type="protein sequence ID" value="OMJ93073.1"/>
    <property type="molecule type" value="Genomic_DNA"/>
</dbReference>
<evidence type="ECO:0000313" key="5">
    <source>
        <dbReference type="Proteomes" id="UP000187209"/>
    </source>
</evidence>
<name>A0A1R2CVR6_9CILI</name>
<gene>
    <name evidence="3" type="ORF">SteCoe_17936</name>
    <name evidence="4" type="ORF">SteCoe_4014</name>
</gene>
<evidence type="ECO:0000313" key="3">
    <source>
        <dbReference type="EMBL" id="OMJ81582.1"/>
    </source>
</evidence>
<dbReference type="InterPro" id="IPR029488">
    <property type="entry name" value="Hmw/CFAP97"/>
</dbReference>